<keyword evidence="13" id="KW-1185">Reference proteome</keyword>
<dbReference type="GO" id="GO:0006099">
    <property type="term" value="P:tricarboxylic acid cycle"/>
    <property type="evidence" value="ECO:0007669"/>
    <property type="project" value="UniProtKB-KW"/>
</dbReference>
<dbReference type="GO" id="GO:0005739">
    <property type="term" value="C:mitochondrion"/>
    <property type="evidence" value="ECO:0007669"/>
    <property type="project" value="TreeGrafter"/>
</dbReference>
<dbReference type="EC" id="1.1.1.41" evidence="3"/>
<dbReference type="EMBL" id="JANIIK010000034">
    <property type="protein sequence ID" value="KAJ3614873.1"/>
    <property type="molecule type" value="Genomic_DNA"/>
</dbReference>
<dbReference type="InterPro" id="IPR024084">
    <property type="entry name" value="IsoPropMal-DH-like_dom"/>
</dbReference>
<evidence type="ECO:0000313" key="13">
    <source>
        <dbReference type="Proteomes" id="UP001148018"/>
    </source>
</evidence>
<dbReference type="Pfam" id="PF00180">
    <property type="entry name" value="Iso_dh"/>
    <property type="match status" value="1"/>
</dbReference>
<accession>A0A9Q0EY83</accession>
<dbReference type="AlphaFoldDB" id="A0A9Q0EY83"/>
<dbReference type="Proteomes" id="UP001148018">
    <property type="component" value="Unassembled WGS sequence"/>
</dbReference>
<evidence type="ECO:0000256" key="4">
    <source>
        <dbReference type="ARBA" id="ARBA00022532"/>
    </source>
</evidence>
<comment type="similarity">
    <text evidence="1">Belongs to the isocitrate and isopropylmalate dehydrogenases family.</text>
</comment>
<dbReference type="SUPFAM" id="SSF53659">
    <property type="entry name" value="Isocitrate/Isopropylmalate dehydrogenase-like"/>
    <property type="match status" value="1"/>
</dbReference>
<keyword evidence="4" id="KW-0816">Tricarboxylic acid cycle</keyword>
<dbReference type="GO" id="GO:0006102">
    <property type="term" value="P:isocitrate metabolic process"/>
    <property type="evidence" value="ECO:0007669"/>
    <property type="project" value="TreeGrafter"/>
</dbReference>
<evidence type="ECO:0000313" key="12">
    <source>
        <dbReference type="EMBL" id="KAJ3614873.1"/>
    </source>
</evidence>
<comment type="caution">
    <text evidence="12">The sequence shown here is derived from an EMBL/GenBank/DDBJ whole genome shotgun (WGS) entry which is preliminary data.</text>
</comment>
<evidence type="ECO:0000256" key="9">
    <source>
        <dbReference type="ARBA" id="ARBA00042642"/>
    </source>
</evidence>
<name>A0A9Q0EY83_9TELE</name>
<dbReference type="GO" id="GO:0004449">
    <property type="term" value="F:isocitrate dehydrogenase (NAD+) activity"/>
    <property type="evidence" value="ECO:0007669"/>
    <property type="project" value="UniProtKB-EC"/>
</dbReference>
<comment type="catalytic activity">
    <reaction evidence="6">
        <text>D-threo-isocitrate + NAD(+) = 2-oxoglutarate + CO2 + NADH</text>
        <dbReference type="Rhea" id="RHEA:23632"/>
        <dbReference type="ChEBI" id="CHEBI:15562"/>
        <dbReference type="ChEBI" id="CHEBI:16526"/>
        <dbReference type="ChEBI" id="CHEBI:16810"/>
        <dbReference type="ChEBI" id="CHEBI:57540"/>
        <dbReference type="ChEBI" id="CHEBI:57945"/>
        <dbReference type="EC" id="1.1.1.41"/>
    </reaction>
    <physiologicalReaction direction="left-to-right" evidence="6">
        <dbReference type="Rhea" id="RHEA:23633"/>
    </physiologicalReaction>
</comment>
<evidence type="ECO:0000259" key="11">
    <source>
        <dbReference type="Pfam" id="PF00180"/>
    </source>
</evidence>
<feature type="domain" description="Isopropylmalate dehydrogenase-like" evidence="11">
    <location>
        <begin position="2"/>
        <end position="94"/>
    </location>
</feature>
<dbReference type="OrthoDB" id="10261637at2759"/>
<evidence type="ECO:0000256" key="1">
    <source>
        <dbReference type="ARBA" id="ARBA00007769"/>
    </source>
</evidence>
<sequence>MVVQSIKLITEDASRRFTEYAFRNARNNQRSSVTAVHNANIMHVSDGLFLTKCRDVAETQEDIKFTEMYLESVCLNTVQDTTQIDVVVMPNLYGL</sequence>
<dbReference type="PANTHER" id="PTHR11835:SF34">
    <property type="entry name" value="ISOCITRATE DEHYDROGENASE [NAD] SUBUNIT ALPHA, MITOCHONDRIAL"/>
    <property type="match status" value="1"/>
</dbReference>
<comment type="subunit">
    <text evidence="2">Heterooligomer of subunits alpha (IDH3A), beta (IDH3B), and gamma (IDH3G) in the apparent ratio of 2:1:1. The heterodimer containing one IDH3A and one IDH3B subunit and the heterodimer containing one IDH3A and one IDH3G subunit assemble into a heterotetramer (which contains two subunits of IDH3A, one of IDH3B and one of IDH3G) and further into the heterooctamer.</text>
</comment>
<dbReference type="Gene3D" id="3.40.718.10">
    <property type="entry name" value="Isopropylmalate Dehydrogenase"/>
    <property type="match status" value="1"/>
</dbReference>
<evidence type="ECO:0000256" key="6">
    <source>
        <dbReference type="ARBA" id="ARBA00037023"/>
    </source>
</evidence>
<proteinExistence type="inferred from homology"/>
<evidence type="ECO:0000256" key="8">
    <source>
        <dbReference type="ARBA" id="ARBA00040843"/>
    </source>
</evidence>
<dbReference type="PANTHER" id="PTHR11835">
    <property type="entry name" value="DECARBOXYLATING DEHYDROGENASES-ISOCITRATE, ISOPROPYLMALATE, TARTRATE"/>
    <property type="match status" value="1"/>
</dbReference>
<protein>
    <recommendedName>
        <fullName evidence="8">Isocitrate dehydrogenase [NAD] subunit alpha, mitochondrial</fullName>
        <ecNumber evidence="3">1.1.1.41</ecNumber>
    </recommendedName>
    <alternativeName>
        <fullName evidence="10">Isocitric dehydrogenase subunit alpha</fullName>
    </alternativeName>
    <alternativeName>
        <fullName evidence="9">NAD(+)-specific ICDH subunit alpha</fullName>
    </alternativeName>
</protein>
<evidence type="ECO:0000256" key="7">
    <source>
        <dbReference type="ARBA" id="ARBA00037577"/>
    </source>
</evidence>
<reference evidence="12" key="1">
    <citation type="submission" date="2022-07" db="EMBL/GenBank/DDBJ databases">
        <title>Chromosome-level genome of Muraenolepis orangiensis.</title>
        <authorList>
            <person name="Kim J."/>
        </authorList>
    </citation>
    <scope>NUCLEOTIDE SEQUENCE</scope>
    <source>
        <strain evidence="12">KU_S4_2022</strain>
        <tissue evidence="12">Muscle</tissue>
    </source>
</reference>
<evidence type="ECO:0000256" key="2">
    <source>
        <dbReference type="ARBA" id="ARBA00011525"/>
    </source>
</evidence>
<gene>
    <name evidence="12" type="ORF">NHX12_018443</name>
</gene>
<comment type="function">
    <text evidence="7">Catalytic subunit of the enzyme which catalyzes the decarboxylation of isocitrate (ICT) into alpha-ketoglutarate. The heterodimer composed of the alpha (IDH3A) and beta (IDH3B) subunits and the heterodimer composed of the alpha (IDH3A) and gamma (IDH3G) subunits, have considerable basal activity but the full activity of the heterotetramer (containing two subunits of IDH3A, one of IDH3B and one of IDH3G) requires the assembly and cooperative function of both heterodimers.</text>
</comment>
<evidence type="ECO:0000256" key="10">
    <source>
        <dbReference type="ARBA" id="ARBA00042862"/>
    </source>
</evidence>
<keyword evidence="5" id="KW-0560">Oxidoreductase</keyword>
<organism evidence="12 13">
    <name type="scientific">Muraenolepis orangiensis</name>
    <name type="common">Patagonian moray cod</name>
    <dbReference type="NCBI Taxonomy" id="630683"/>
    <lineage>
        <taxon>Eukaryota</taxon>
        <taxon>Metazoa</taxon>
        <taxon>Chordata</taxon>
        <taxon>Craniata</taxon>
        <taxon>Vertebrata</taxon>
        <taxon>Euteleostomi</taxon>
        <taxon>Actinopterygii</taxon>
        <taxon>Neopterygii</taxon>
        <taxon>Teleostei</taxon>
        <taxon>Neoteleostei</taxon>
        <taxon>Acanthomorphata</taxon>
        <taxon>Zeiogadaria</taxon>
        <taxon>Gadariae</taxon>
        <taxon>Gadiformes</taxon>
        <taxon>Muraenolepidoidei</taxon>
        <taxon>Muraenolepididae</taxon>
        <taxon>Muraenolepis</taxon>
    </lineage>
</organism>
<evidence type="ECO:0000256" key="5">
    <source>
        <dbReference type="ARBA" id="ARBA00023002"/>
    </source>
</evidence>
<evidence type="ECO:0000256" key="3">
    <source>
        <dbReference type="ARBA" id="ARBA00013012"/>
    </source>
</evidence>